<gene>
    <name evidence="2" type="ORF">A3D78_05610</name>
</gene>
<dbReference type="Pfam" id="PF26314">
    <property type="entry name" value="MptA_B_family"/>
    <property type="match status" value="1"/>
</dbReference>
<keyword evidence="1" id="KW-0472">Membrane</keyword>
<feature type="transmembrane region" description="Helical" evidence="1">
    <location>
        <begin position="175"/>
        <end position="198"/>
    </location>
</feature>
<dbReference type="STRING" id="1798383.A3D78_05610"/>
<feature type="transmembrane region" description="Helical" evidence="1">
    <location>
        <begin position="7"/>
        <end position="25"/>
    </location>
</feature>
<organism evidence="2 3">
    <name type="scientific">Candidatus Gottesmanbacteria bacterium RIFCSPHIGHO2_02_FULL_39_14</name>
    <dbReference type="NCBI Taxonomy" id="1798383"/>
    <lineage>
        <taxon>Bacteria</taxon>
        <taxon>Candidatus Gottesmaniibacteriota</taxon>
    </lineage>
</organism>
<proteinExistence type="predicted"/>
<name>A0A1F5ZY65_9BACT</name>
<evidence type="ECO:0000313" key="2">
    <source>
        <dbReference type="EMBL" id="OGG17303.1"/>
    </source>
</evidence>
<keyword evidence="1" id="KW-0812">Transmembrane</keyword>
<keyword evidence="1" id="KW-1133">Transmembrane helix</keyword>
<feature type="transmembrane region" description="Helical" evidence="1">
    <location>
        <begin position="89"/>
        <end position="109"/>
    </location>
</feature>
<protein>
    <recommendedName>
        <fullName evidence="4">Glycosyltransferase RgtA/B/C/D-like domain-containing protein</fullName>
    </recommendedName>
</protein>
<dbReference type="EMBL" id="MFJM01000042">
    <property type="protein sequence ID" value="OGG17303.1"/>
    <property type="molecule type" value="Genomic_DNA"/>
</dbReference>
<feature type="transmembrane region" description="Helical" evidence="1">
    <location>
        <begin position="59"/>
        <end position="77"/>
    </location>
</feature>
<evidence type="ECO:0000256" key="1">
    <source>
        <dbReference type="SAM" id="Phobius"/>
    </source>
</evidence>
<feature type="transmembrane region" description="Helical" evidence="1">
    <location>
        <begin position="254"/>
        <end position="276"/>
    </location>
</feature>
<evidence type="ECO:0008006" key="4">
    <source>
        <dbReference type="Google" id="ProtNLM"/>
    </source>
</evidence>
<reference evidence="2 3" key="1">
    <citation type="journal article" date="2016" name="Nat. Commun.">
        <title>Thousands of microbial genomes shed light on interconnected biogeochemical processes in an aquifer system.</title>
        <authorList>
            <person name="Anantharaman K."/>
            <person name="Brown C.T."/>
            <person name="Hug L.A."/>
            <person name="Sharon I."/>
            <person name="Castelle C.J."/>
            <person name="Probst A.J."/>
            <person name="Thomas B.C."/>
            <person name="Singh A."/>
            <person name="Wilkins M.J."/>
            <person name="Karaoz U."/>
            <person name="Brodie E.L."/>
            <person name="Williams K.H."/>
            <person name="Hubbard S.S."/>
            <person name="Banfield J.F."/>
        </authorList>
    </citation>
    <scope>NUCLEOTIDE SEQUENCE [LARGE SCALE GENOMIC DNA]</scope>
</reference>
<accession>A0A1F5ZY65</accession>
<sequence>MVKWKTLFTVFFYSVLVFSFSLYSYSQIDLNLTLSGNRQYQAVQTILINLGYFNRPLSAAIYAILLILMFVFFLWLLKLSTEKNFPFFRLVLVLICLNLIFAFISYPAFSHDFFNYLFDARIVTKYHLNPYQYKALDFPDDLWIRFMHWTHRTYPYGPLWLIITLPFSFLGFGKFVLTVLLFKLMFVITYLLNILLIWKIGSRLPENFRFKSVILYAFNPLILIESLVSPHNESIMLFFLLLSVFLYQVKGNRLLAIISLLVSVGVKFVTAIVLPLYLLKKLTGKFQLFFKISLFLLLIPLSLEIFYREAYPWYFIPFIGISAEIKSSFFTKIFIASSFGVLLRYIPYLYSGMYTDKGYLLANLLLILPVIIVISQSLLNTIIRKYN</sequence>
<evidence type="ECO:0000313" key="3">
    <source>
        <dbReference type="Proteomes" id="UP000176253"/>
    </source>
</evidence>
<dbReference type="Proteomes" id="UP000176253">
    <property type="component" value="Unassembled WGS sequence"/>
</dbReference>
<feature type="transmembrane region" description="Helical" evidence="1">
    <location>
        <begin position="288"/>
        <end position="307"/>
    </location>
</feature>
<feature type="transmembrane region" description="Helical" evidence="1">
    <location>
        <begin position="328"/>
        <end position="346"/>
    </location>
</feature>
<dbReference type="AlphaFoldDB" id="A0A1F5ZY65"/>
<feature type="transmembrane region" description="Helical" evidence="1">
    <location>
        <begin position="358"/>
        <end position="379"/>
    </location>
</feature>
<comment type="caution">
    <text evidence="2">The sequence shown here is derived from an EMBL/GenBank/DDBJ whole genome shotgun (WGS) entry which is preliminary data.</text>
</comment>